<dbReference type="Proteomes" id="UP001458880">
    <property type="component" value="Unassembled WGS sequence"/>
</dbReference>
<organism evidence="2 3">
    <name type="scientific">Popillia japonica</name>
    <name type="common">Japanese beetle</name>
    <dbReference type="NCBI Taxonomy" id="7064"/>
    <lineage>
        <taxon>Eukaryota</taxon>
        <taxon>Metazoa</taxon>
        <taxon>Ecdysozoa</taxon>
        <taxon>Arthropoda</taxon>
        <taxon>Hexapoda</taxon>
        <taxon>Insecta</taxon>
        <taxon>Pterygota</taxon>
        <taxon>Neoptera</taxon>
        <taxon>Endopterygota</taxon>
        <taxon>Coleoptera</taxon>
        <taxon>Polyphaga</taxon>
        <taxon>Scarabaeiformia</taxon>
        <taxon>Scarabaeidae</taxon>
        <taxon>Rutelinae</taxon>
        <taxon>Popillia</taxon>
    </lineage>
</organism>
<name>A0AAW1L2B8_POPJA</name>
<keyword evidence="3" id="KW-1185">Reference proteome</keyword>
<sequence length="134" mass="15737">MDNYSYWKRPLQVRELREELEHIDDETNVPDNIVILPPENANEENTDEDSGDEDVVEINNLPGSQLRSEVEVFNMLLHTIVQVIYLPMKYDLFRAYCFLVIMSVFQEKKCFGKISKTKKTMLYLAQCQETDPDL</sequence>
<evidence type="ECO:0000256" key="1">
    <source>
        <dbReference type="SAM" id="MobiDB-lite"/>
    </source>
</evidence>
<feature type="compositionally biased region" description="Acidic residues" evidence="1">
    <location>
        <begin position="41"/>
        <end position="54"/>
    </location>
</feature>
<dbReference type="EMBL" id="JASPKY010000168">
    <property type="protein sequence ID" value="KAK9728686.1"/>
    <property type="molecule type" value="Genomic_DNA"/>
</dbReference>
<comment type="caution">
    <text evidence="2">The sequence shown here is derived from an EMBL/GenBank/DDBJ whole genome shotgun (WGS) entry which is preliminary data.</text>
</comment>
<accession>A0AAW1L2B8</accession>
<evidence type="ECO:0000313" key="2">
    <source>
        <dbReference type="EMBL" id="KAK9728686.1"/>
    </source>
</evidence>
<reference evidence="2 3" key="1">
    <citation type="journal article" date="2024" name="BMC Genomics">
        <title>De novo assembly and annotation of Popillia japonica's genome with initial clues to its potential as an invasive pest.</title>
        <authorList>
            <person name="Cucini C."/>
            <person name="Boschi S."/>
            <person name="Funari R."/>
            <person name="Cardaioli E."/>
            <person name="Iannotti N."/>
            <person name="Marturano G."/>
            <person name="Paoli F."/>
            <person name="Bruttini M."/>
            <person name="Carapelli A."/>
            <person name="Frati F."/>
            <person name="Nardi F."/>
        </authorList>
    </citation>
    <scope>NUCLEOTIDE SEQUENCE [LARGE SCALE GENOMIC DNA]</scope>
    <source>
        <strain evidence="2">DMR45628</strain>
    </source>
</reference>
<proteinExistence type="predicted"/>
<protein>
    <submittedName>
        <fullName evidence="2">Uncharacterized protein</fullName>
    </submittedName>
</protein>
<feature type="region of interest" description="Disordered" evidence="1">
    <location>
        <begin position="31"/>
        <end position="54"/>
    </location>
</feature>
<dbReference type="AlphaFoldDB" id="A0AAW1L2B8"/>
<gene>
    <name evidence="2" type="ORF">QE152_g17120</name>
</gene>
<evidence type="ECO:0000313" key="3">
    <source>
        <dbReference type="Proteomes" id="UP001458880"/>
    </source>
</evidence>